<dbReference type="EMBL" id="LS974202">
    <property type="protein sequence ID" value="SSC12566.1"/>
    <property type="molecule type" value="Genomic_DNA"/>
</dbReference>
<protein>
    <submittedName>
        <fullName evidence="1">Uncharacterized protein</fullName>
    </submittedName>
</protein>
<dbReference type="Proteomes" id="UP000250796">
    <property type="component" value="Chromosome MESINF"/>
</dbReference>
<name>A0A7Z7LEV0_9BACT</name>
<dbReference type="KEGG" id="minf:MESINF_1122"/>
<organism evidence="1 2">
    <name type="scientific">Mesotoga infera</name>
    <dbReference type="NCBI Taxonomy" id="1236046"/>
    <lineage>
        <taxon>Bacteria</taxon>
        <taxon>Thermotogati</taxon>
        <taxon>Thermotogota</taxon>
        <taxon>Thermotogae</taxon>
        <taxon>Kosmotogales</taxon>
        <taxon>Kosmotogaceae</taxon>
        <taxon>Mesotoga</taxon>
    </lineage>
</organism>
<evidence type="ECO:0000313" key="2">
    <source>
        <dbReference type="Proteomes" id="UP000250796"/>
    </source>
</evidence>
<reference evidence="1 2" key="1">
    <citation type="submission" date="2017-01" db="EMBL/GenBank/DDBJ databases">
        <authorList>
            <person name="Erauso G."/>
        </authorList>
    </citation>
    <scope>NUCLEOTIDE SEQUENCE [LARGE SCALE GENOMIC DNA]</scope>
    <source>
        <strain evidence="1">MESINF1</strain>
    </source>
</reference>
<sequence>MPNTEIEKYLQVFFGLSVKDSQEALVNLIELGFLKISYYRWNSCEWQNGNGSSSQSMN</sequence>
<evidence type="ECO:0000313" key="1">
    <source>
        <dbReference type="EMBL" id="SSC12566.1"/>
    </source>
</evidence>
<gene>
    <name evidence="1" type="ORF">MESINF_1122</name>
</gene>
<keyword evidence="2" id="KW-1185">Reference proteome</keyword>
<accession>A0A7Z7LEV0</accession>
<proteinExistence type="predicted"/>
<dbReference type="AlphaFoldDB" id="A0A7Z7LEV0"/>